<comment type="subcellular location">
    <subcellularLocation>
        <location evidence="1">Cytoplasm</location>
    </subcellularLocation>
</comment>
<feature type="compositionally biased region" description="Basic and acidic residues" evidence="5">
    <location>
        <begin position="446"/>
        <end position="456"/>
    </location>
</feature>
<proteinExistence type="predicted"/>
<name>A0AAN8DBA4_CHAGU</name>
<feature type="region of interest" description="Disordered" evidence="5">
    <location>
        <begin position="79"/>
        <end position="100"/>
    </location>
</feature>
<organism evidence="6 7">
    <name type="scientific">Champsocephalus gunnari</name>
    <name type="common">Mackerel icefish</name>
    <dbReference type="NCBI Taxonomy" id="52237"/>
    <lineage>
        <taxon>Eukaryota</taxon>
        <taxon>Metazoa</taxon>
        <taxon>Chordata</taxon>
        <taxon>Craniata</taxon>
        <taxon>Vertebrata</taxon>
        <taxon>Euteleostomi</taxon>
        <taxon>Actinopterygii</taxon>
        <taxon>Neopterygii</taxon>
        <taxon>Teleostei</taxon>
        <taxon>Neoteleostei</taxon>
        <taxon>Acanthomorphata</taxon>
        <taxon>Eupercaria</taxon>
        <taxon>Perciformes</taxon>
        <taxon>Notothenioidei</taxon>
        <taxon>Channichthyidae</taxon>
        <taxon>Champsocephalus</taxon>
    </lineage>
</organism>
<dbReference type="Gene3D" id="1.20.5.340">
    <property type="match status" value="1"/>
</dbReference>
<evidence type="ECO:0000256" key="3">
    <source>
        <dbReference type="ARBA" id="ARBA00023054"/>
    </source>
</evidence>
<feature type="coiled-coil region" evidence="4">
    <location>
        <begin position="159"/>
        <end position="249"/>
    </location>
</feature>
<evidence type="ECO:0000256" key="5">
    <source>
        <dbReference type="SAM" id="MobiDB-lite"/>
    </source>
</evidence>
<dbReference type="GO" id="GO:0005737">
    <property type="term" value="C:cytoplasm"/>
    <property type="evidence" value="ECO:0007669"/>
    <property type="project" value="UniProtKB-SubCell"/>
</dbReference>
<dbReference type="EMBL" id="JAURVH010001524">
    <property type="protein sequence ID" value="KAK5918929.1"/>
    <property type="molecule type" value="Genomic_DNA"/>
</dbReference>
<feature type="compositionally biased region" description="Basic and acidic residues" evidence="5">
    <location>
        <begin position="1363"/>
        <end position="1372"/>
    </location>
</feature>
<keyword evidence="7" id="KW-1185">Reference proteome</keyword>
<feature type="compositionally biased region" description="Basic and acidic residues" evidence="5">
    <location>
        <begin position="758"/>
        <end position="771"/>
    </location>
</feature>
<reference evidence="6 7" key="1">
    <citation type="journal article" date="2023" name="Mol. Biol. Evol.">
        <title>Genomics of Secondarily Temperate Adaptation in the Only Non-Antarctic Icefish.</title>
        <authorList>
            <person name="Rivera-Colon A.G."/>
            <person name="Rayamajhi N."/>
            <person name="Minhas B.F."/>
            <person name="Madrigal G."/>
            <person name="Bilyk K.T."/>
            <person name="Yoon V."/>
            <person name="Hune M."/>
            <person name="Gregory S."/>
            <person name="Cheng C.H.C."/>
            <person name="Catchen J.M."/>
        </authorList>
    </citation>
    <scope>NUCLEOTIDE SEQUENCE [LARGE SCALE GENOMIC DNA]</scope>
    <source>
        <tissue evidence="6">White muscle</tissue>
    </source>
</reference>
<feature type="region of interest" description="Disordered" evidence="5">
    <location>
        <begin position="1420"/>
        <end position="1443"/>
    </location>
</feature>
<feature type="coiled-coil region" evidence="4">
    <location>
        <begin position="828"/>
        <end position="925"/>
    </location>
</feature>
<dbReference type="PANTHER" id="PTHR18875">
    <property type="entry name" value="SARCOMA ANTIGEN NY-SAR-24/CYTOSKELETAL PROTEIN SOJO"/>
    <property type="match status" value="1"/>
</dbReference>
<feature type="region of interest" description="Disordered" evidence="5">
    <location>
        <begin position="1237"/>
        <end position="1284"/>
    </location>
</feature>
<feature type="compositionally biased region" description="Polar residues" evidence="5">
    <location>
        <begin position="457"/>
        <end position="468"/>
    </location>
</feature>
<dbReference type="PANTHER" id="PTHR18875:SF8">
    <property type="entry name" value="COILED-COIL DOMAIN-CONTAINING PROTEIN 18"/>
    <property type="match status" value="1"/>
</dbReference>
<keyword evidence="2" id="KW-0963">Cytoplasm</keyword>
<feature type="compositionally biased region" description="Polar residues" evidence="5">
    <location>
        <begin position="1423"/>
        <end position="1435"/>
    </location>
</feature>
<feature type="coiled-coil region" evidence="4">
    <location>
        <begin position="951"/>
        <end position="1028"/>
    </location>
</feature>
<protein>
    <recommendedName>
        <fullName evidence="8">Coiled-coil domain containing 18</fullName>
    </recommendedName>
</protein>
<evidence type="ECO:0000256" key="1">
    <source>
        <dbReference type="ARBA" id="ARBA00004496"/>
    </source>
</evidence>
<evidence type="ECO:0000256" key="4">
    <source>
        <dbReference type="SAM" id="Coils"/>
    </source>
</evidence>
<feature type="region of interest" description="Disordered" evidence="5">
    <location>
        <begin position="446"/>
        <end position="468"/>
    </location>
</feature>
<evidence type="ECO:0000313" key="6">
    <source>
        <dbReference type="EMBL" id="KAK5918929.1"/>
    </source>
</evidence>
<dbReference type="Gene3D" id="1.10.287.1490">
    <property type="match status" value="1"/>
</dbReference>
<evidence type="ECO:0000256" key="2">
    <source>
        <dbReference type="ARBA" id="ARBA00022490"/>
    </source>
</evidence>
<gene>
    <name evidence="6" type="ORF">CgunFtcFv8_022867</name>
</gene>
<comment type="caution">
    <text evidence="6">The sequence shown here is derived from an EMBL/GenBank/DDBJ whole genome shotgun (WGS) entry which is preliminary data.</text>
</comment>
<dbReference type="Proteomes" id="UP001331515">
    <property type="component" value="Unassembled WGS sequence"/>
</dbReference>
<sequence>MFENERSSTEDVVSLRNLLLLTELSLISVGQKLSQPGGHDDRGECEQCEHLALPDLQTPDGPPSQLGCVCQESPARGTAERRAAAGSLTPPSPVSQSASFKSVEMESFSARLRQENAGLSAPDEQMQLISDLDAMQYDLSSSRSQGHLRGPRLGVKSSLAVMSEQIRQLRAELETQSAQLKATELRADCSQEAAAHSDILVANLTEDVSALREELDTKTALCKRAEQQRNQALQNAEKLKEAFKEYRATVSIKFQRVMESESRLKESLIGCGGEKEQLEVKCSLLERAKLQQSQTIGQLTEEAWQARAAAAGLQAQLEEAGRKALHLERQLTERGAEFRELASLQTDLENLRTLTQRQEQSLVLGQREAQQREAELAGLEATLTLLHLREGVVGTLCVRPCMLPPVDYSGTAHLLNLKPGEGYQQLLRALQLMEAERSRQSSLVERLQERLSRSQEETSTLQSSMAQRASHYQSLHSELLDRVSHTADKEKELKRKSARVAALEKQLQEKTSAYSQAALTNTELENQLLEKKATVQHYQSMMSKKQKEYQQALENCQNSQSHQLTEHQHRIEMLQLCVEEAETRVLQTEQNLSSVQAERDAAQEVALLLQSSVEQLTQQRQDEVQHNEELLRSLEEQATQSASKVSELQTSLSACREELVFYLQQMEEVTKNYESELQKSKDKVSSLQEKLHSTTLECQSSGEQNLQLQLSLQQQQSMLTESSAHMSELEESQSQLQGQVSSVEQQLERARASLQGEVRSREQDVQRREGELQEVTQQNTQLAESVGHLKSEVVKCRGELLSKDSELHRLQRDVTVKTSQISCLDESLQQLRSLLNSKSDMVMDLEEQLHRCEADSSNVSQHLQVLEGQLQAVRSELSETLEQLRELRDVLQRTQSTADERRVSLETLTIQLSETQRELEERTQEVLDMDHALKERQEELQQRAQLLGHLEVAIRERKEEMERKVESLQLSLEARERELRDTRRELTHSNMKESQEHDQQLRVCQQQLHTIQQQLEEAGRRCEDSTRELHATKLHTREKEARLCELEEELALKLQLEAGLQSMVTSLEQEREQHSKELESLQQTRGQLLKVSSQISSTMLSSQEQLATQLQQSQKQLDQTNEELGRARSQAGLLHTQRDQAETQLCQSGAQLEQSRVLYQQTRAQNLQLHTQLELLSTQLQHSRVQAAQLQAQLQASRRTMETSDESLLIKESEVTRLQARISSLERAAERQHHLYTVTHSSESSSPPSSPHKTPATLPSPEHAHLPRPRLTPPPHTYLPPASAPRLSIQSCDWLSNSVDSSLDLPLSLKETLKEALSKHPWESPPSGSSFPNTVDHSWQGLSAVETTVTSDLSFNPLTYRVETQEHGRDTEAPSMQLGDDEESRRESVSTLVGEEVGGDMSSLTGMLRFVNKTLAMQEDESFWSSTGPSQSGLTLQRGVEET</sequence>
<accession>A0AAN8DBA4</accession>
<evidence type="ECO:0008006" key="8">
    <source>
        <dbReference type="Google" id="ProtNLM"/>
    </source>
</evidence>
<keyword evidence="3 4" id="KW-0175">Coiled coil</keyword>
<evidence type="ECO:0000313" key="7">
    <source>
        <dbReference type="Proteomes" id="UP001331515"/>
    </source>
</evidence>
<feature type="compositionally biased region" description="Low complexity" evidence="5">
    <location>
        <begin position="732"/>
        <end position="745"/>
    </location>
</feature>
<feature type="coiled-coil region" evidence="4">
    <location>
        <begin position="1173"/>
        <end position="1228"/>
    </location>
</feature>
<feature type="coiled-coil region" evidence="4">
    <location>
        <begin position="1057"/>
        <end position="1130"/>
    </location>
</feature>
<feature type="coiled-coil region" evidence="4">
    <location>
        <begin position="310"/>
        <end position="361"/>
    </location>
</feature>
<feature type="region of interest" description="Disordered" evidence="5">
    <location>
        <begin position="718"/>
        <end position="778"/>
    </location>
</feature>
<feature type="region of interest" description="Disordered" evidence="5">
    <location>
        <begin position="1363"/>
        <end position="1387"/>
    </location>
</feature>